<evidence type="ECO:0000313" key="2">
    <source>
        <dbReference type="Proteomes" id="UP000595446"/>
    </source>
</evidence>
<dbReference type="RefSeq" id="WP_048890576.1">
    <property type="nucleotide sequence ID" value="NZ_AP024237.1"/>
</dbReference>
<dbReference type="AlphaFoldDB" id="A0A2G8AVI1"/>
<reference evidence="1 2" key="1">
    <citation type="submission" date="2020-12" db="EMBL/GenBank/DDBJ databases">
        <title>Complete genome sequence of Mycobacterium heckeshornense JCM 15655T, closely related to a pathogenic non-tuberculous mycobacterial species Mycobacterium xenopi.</title>
        <authorList>
            <person name="Yoshida M."/>
            <person name="Fukano H."/>
            <person name="Asakura T."/>
            <person name="Suzuki M."/>
            <person name="Hoshino Y."/>
        </authorList>
    </citation>
    <scope>NUCLEOTIDE SEQUENCE [LARGE SCALE GENOMIC DNA]</scope>
    <source>
        <strain evidence="1 2">JCM 15655</strain>
    </source>
</reference>
<sequence length="129" mass="14153">MATLYSFVSAASLLRVPDKNGKLHEVRGVGTPLPRWFPANEAHLRLMLQNGLIAAVDADGRPDHDRIVECLSALSAVGVPVGCGRPRARDLLARHDLHYSNDTLSKALRLYGSDWKLGEPYPWSPEAAK</sequence>
<dbReference type="OrthoDB" id="108890at2"/>
<protein>
    <submittedName>
        <fullName evidence="1">Uncharacterized protein</fullName>
    </submittedName>
</protein>
<proteinExistence type="predicted"/>
<accession>A0A2G8AVI1</accession>
<gene>
    <name evidence="1" type="ORF">MHEC_19380</name>
</gene>
<organism evidence="1 2">
    <name type="scientific">Mycobacterium heckeshornense</name>
    <dbReference type="NCBI Taxonomy" id="110505"/>
    <lineage>
        <taxon>Bacteria</taxon>
        <taxon>Bacillati</taxon>
        <taxon>Actinomycetota</taxon>
        <taxon>Actinomycetes</taxon>
        <taxon>Mycobacteriales</taxon>
        <taxon>Mycobacteriaceae</taxon>
        <taxon>Mycobacterium</taxon>
    </lineage>
</organism>
<dbReference type="EMBL" id="AP024237">
    <property type="protein sequence ID" value="BCO35505.1"/>
    <property type="molecule type" value="Genomic_DNA"/>
</dbReference>
<dbReference type="Proteomes" id="UP000595446">
    <property type="component" value="Chromosome"/>
</dbReference>
<name>A0A2G8AVI1_9MYCO</name>
<keyword evidence="2" id="KW-1185">Reference proteome</keyword>
<evidence type="ECO:0000313" key="1">
    <source>
        <dbReference type="EMBL" id="BCO35505.1"/>
    </source>
</evidence>